<keyword evidence="1" id="KW-0285">Flavoprotein</keyword>
<dbReference type="Pfam" id="PF01565">
    <property type="entry name" value="FAD_binding_4"/>
    <property type="match status" value="1"/>
</dbReference>
<dbReference type="InterPro" id="IPR006094">
    <property type="entry name" value="Oxid_FAD_bind_N"/>
</dbReference>
<comment type="caution">
    <text evidence="3">The sequence shown here is derived from an EMBL/GenBank/DDBJ whole genome shotgun (WGS) entry which is preliminary data.</text>
</comment>
<accession>A0A5N7MI48</accession>
<evidence type="ECO:0000259" key="2">
    <source>
        <dbReference type="PROSITE" id="PS51387"/>
    </source>
</evidence>
<gene>
    <name evidence="3" type="ORF">FS320_16375</name>
</gene>
<evidence type="ECO:0000313" key="4">
    <source>
        <dbReference type="Proteomes" id="UP000403266"/>
    </source>
</evidence>
<dbReference type="Gene3D" id="3.30.465.10">
    <property type="match status" value="1"/>
</dbReference>
<dbReference type="EMBL" id="VOSK01000060">
    <property type="protein sequence ID" value="MPR26751.1"/>
    <property type="molecule type" value="Genomic_DNA"/>
</dbReference>
<dbReference type="OrthoDB" id="143770at2"/>
<dbReference type="GO" id="GO:0071949">
    <property type="term" value="F:FAD binding"/>
    <property type="evidence" value="ECO:0007669"/>
    <property type="project" value="InterPro"/>
</dbReference>
<dbReference type="RefSeq" id="WP_152712914.1">
    <property type="nucleotide sequence ID" value="NZ_VOSJ01000058.1"/>
</dbReference>
<dbReference type="InterPro" id="IPR010031">
    <property type="entry name" value="FAD_lactone_oxidase-like"/>
</dbReference>
<evidence type="ECO:0000313" key="3">
    <source>
        <dbReference type="EMBL" id="MPR26751.1"/>
    </source>
</evidence>
<organism evidence="3 4">
    <name type="scientific">Microvirga tunisiensis</name>
    <dbReference type="NCBI Taxonomy" id="2108360"/>
    <lineage>
        <taxon>Bacteria</taxon>
        <taxon>Pseudomonadati</taxon>
        <taxon>Pseudomonadota</taxon>
        <taxon>Alphaproteobacteria</taxon>
        <taxon>Hyphomicrobiales</taxon>
        <taxon>Methylobacteriaceae</taxon>
        <taxon>Microvirga</taxon>
    </lineage>
</organism>
<keyword evidence="4" id="KW-1185">Reference proteome</keyword>
<feature type="domain" description="FAD-binding PCMH-type" evidence="2">
    <location>
        <begin position="10"/>
        <end position="177"/>
    </location>
</feature>
<reference evidence="3 4" key="1">
    <citation type="journal article" date="2019" name="Syst. Appl. Microbiol.">
        <title>Microvirga tunisiensis sp. nov., a root nodule symbiotic bacterium isolated from Lupinus micranthus and L. luteus grown in Northern Tunisia.</title>
        <authorList>
            <person name="Msaddak A."/>
            <person name="Rejili M."/>
            <person name="Duran D."/>
            <person name="Mars M."/>
            <person name="Palacios J.M."/>
            <person name="Ruiz-Argueso T."/>
            <person name="Rey L."/>
            <person name="Imperial J."/>
        </authorList>
    </citation>
    <scope>NUCLEOTIDE SEQUENCE [LARGE SCALE GENOMIC DNA]</scope>
    <source>
        <strain evidence="3 4">Lmie10</strain>
    </source>
</reference>
<dbReference type="InterPro" id="IPR036318">
    <property type="entry name" value="FAD-bd_PCMH-like_sf"/>
</dbReference>
<dbReference type="Proteomes" id="UP000403266">
    <property type="component" value="Unassembled WGS sequence"/>
</dbReference>
<dbReference type="AlphaFoldDB" id="A0A5N7MI48"/>
<dbReference type="PANTHER" id="PTHR43762:SF1">
    <property type="entry name" value="D-ARABINONO-1,4-LACTONE OXIDASE"/>
    <property type="match status" value="1"/>
</dbReference>
<proteinExistence type="predicted"/>
<sequence>MMELAGWGRYPSHPSQVIGPSTPAAIPALMASCSGLVARGNGRAYGDAAIGETTTLTTLGLDRIRAFDPSTGRIRLEAGVLLADLLSVVTPRGFFPPVVPGTKFVTIGGMIASDVHGKNHHRNGGFGEHVEELMLALPDGSTIKCSRDKNPELLMATIGGMGLTGTILEASIRLRPVETGWMRQKTTVATNLDDALRVLHEAGTATYSVAWIDCLARGASLGRSLIFAAEHATHQDLESLRPGAEPFPSSRPGRLSVPVDLPSFTLNRLSVSAFNEMYYRIGAMKAGYPHLVHWDPYFFPLDGIGDWNRIYGRRGFLQYQCVIPTAKAQGVLGTILERVSHRGTASFLAVLKQLGPSHGGLSFPLEGFTLTLDLPVGDDMFPLLDDLDRSVVEAGGRLYLAKDARQSPETFEAGYPGLSHFRDIRRSIGAAGRISSRLSTRLGI</sequence>
<name>A0A5N7MI48_9HYPH</name>
<evidence type="ECO:0000256" key="1">
    <source>
        <dbReference type="ARBA" id="ARBA00022827"/>
    </source>
</evidence>
<dbReference type="PROSITE" id="PS51387">
    <property type="entry name" value="FAD_PCMH"/>
    <property type="match status" value="1"/>
</dbReference>
<dbReference type="GO" id="GO:0016899">
    <property type="term" value="F:oxidoreductase activity, acting on the CH-OH group of donors, oxygen as acceptor"/>
    <property type="evidence" value="ECO:0007669"/>
    <property type="project" value="InterPro"/>
</dbReference>
<keyword evidence="1" id="KW-0274">FAD</keyword>
<protein>
    <submittedName>
        <fullName evidence="3">FAD-binding oxidoreductase</fullName>
    </submittedName>
</protein>
<dbReference type="InterPro" id="IPR016166">
    <property type="entry name" value="FAD-bd_PCMH"/>
</dbReference>
<dbReference type="SUPFAM" id="SSF56176">
    <property type="entry name" value="FAD-binding/transporter-associated domain-like"/>
    <property type="match status" value="1"/>
</dbReference>
<dbReference type="PANTHER" id="PTHR43762">
    <property type="entry name" value="L-GULONOLACTONE OXIDASE"/>
    <property type="match status" value="1"/>
</dbReference>
<dbReference type="InterPro" id="IPR016169">
    <property type="entry name" value="FAD-bd_PCMH_sub2"/>
</dbReference>